<dbReference type="RefSeq" id="WP_039142593.1">
    <property type="nucleotide sequence ID" value="NZ_JSVC01000021.1"/>
</dbReference>
<keyword evidence="1" id="KW-0812">Transmembrane</keyword>
<sequence>MFKVHAYQLADSIDIRQFRTAFTAELFHSDADELFFKIDTDKFIYVFKYGVVSFLNHSEIEMSAFIQLISPFCRHILPVRLSDEFDIDTNAGRLHFGFDKVSIPKRDVEMLRLIMLHVSQSVALDHFESLTGLLMEEANRHTQSLEVRGRLELSGIRIKRYIGKALNLKNRIAENLYIFDSPEETWVDEELNTLDLGLKRTFDLQSRFRTIEKRLGILKENLDLFKDLLQYRNSVVLEWIIILLIFVEVINLFVEKIMAR</sequence>
<dbReference type="EMBL" id="JSVC01000021">
    <property type="protein sequence ID" value="KIC93290.1"/>
    <property type="molecule type" value="Genomic_DNA"/>
</dbReference>
<dbReference type="InterPro" id="IPR051624">
    <property type="entry name" value="RMD1/Sad1-interacting"/>
</dbReference>
<evidence type="ECO:0000259" key="2">
    <source>
        <dbReference type="Pfam" id="PF02582"/>
    </source>
</evidence>
<evidence type="ECO:0000313" key="4">
    <source>
        <dbReference type="Proteomes" id="UP000031408"/>
    </source>
</evidence>
<dbReference type="InterPro" id="IPR003734">
    <property type="entry name" value="DUF155"/>
</dbReference>
<keyword evidence="1" id="KW-1133">Transmembrane helix</keyword>
<reference evidence="3 4" key="1">
    <citation type="submission" date="2014-11" db="EMBL/GenBank/DDBJ databases">
        <title>Genome sequence of Flavihumibacter solisilvae 3-3.</title>
        <authorList>
            <person name="Zhou G."/>
            <person name="Li M."/>
            <person name="Wang G."/>
        </authorList>
    </citation>
    <scope>NUCLEOTIDE SEQUENCE [LARGE SCALE GENOMIC DNA]</scope>
    <source>
        <strain evidence="3 4">3-3</strain>
    </source>
</reference>
<protein>
    <recommendedName>
        <fullName evidence="2">DUF155 domain-containing protein</fullName>
    </recommendedName>
</protein>
<dbReference type="STRING" id="1349421.OI18_18760"/>
<gene>
    <name evidence="3" type="ORF">OI18_18760</name>
</gene>
<dbReference type="AlphaFoldDB" id="A0A0C1IGG2"/>
<dbReference type="Pfam" id="PF02582">
    <property type="entry name" value="DUF155"/>
    <property type="match status" value="1"/>
</dbReference>
<feature type="domain" description="DUF155" evidence="2">
    <location>
        <begin position="44"/>
        <end position="211"/>
    </location>
</feature>
<accession>A0A0C1IGG2</accession>
<keyword evidence="4" id="KW-1185">Reference proteome</keyword>
<comment type="caution">
    <text evidence="3">The sequence shown here is derived from an EMBL/GenBank/DDBJ whole genome shotgun (WGS) entry which is preliminary data.</text>
</comment>
<evidence type="ECO:0000256" key="1">
    <source>
        <dbReference type="SAM" id="Phobius"/>
    </source>
</evidence>
<keyword evidence="1" id="KW-0472">Membrane</keyword>
<name>A0A0C1IGG2_9BACT</name>
<evidence type="ECO:0000313" key="3">
    <source>
        <dbReference type="EMBL" id="KIC93290.1"/>
    </source>
</evidence>
<dbReference type="OrthoDB" id="942290at2"/>
<dbReference type="PANTHER" id="PTHR16255:SF6">
    <property type="entry name" value="PROTEIN RETARDED ROOT GROWTH-LIKE"/>
    <property type="match status" value="1"/>
</dbReference>
<dbReference type="PANTHER" id="PTHR16255">
    <property type="entry name" value="REQUIRED FOR MEIOTIC NUCLEAR DIVISION PROTEIN 1 HOMOLOG"/>
    <property type="match status" value="1"/>
</dbReference>
<feature type="transmembrane region" description="Helical" evidence="1">
    <location>
        <begin position="236"/>
        <end position="254"/>
    </location>
</feature>
<organism evidence="3 4">
    <name type="scientific">Flavihumibacter solisilvae</name>
    <dbReference type="NCBI Taxonomy" id="1349421"/>
    <lineage>
        <taxon>Bacteria</taxon>
        <taxon>Pseudomonadati</taxon>
        <taxon>Bacteroidota</taxon>
        <taxon>Chitinophagia</taxon>
        <taxon>Chitinophagales</taxon>
        <taxon>Chitinophagaceae</taxon>
        <taxon>Flavihumibacter</taxon>
    </lineage>
</organism>
<dbReference type="Proteomes" id="UP000031408">
    <property type="component" value="Unassembled WGS sequence"/>
</dbReference>
<proteinExistence type="predicted"/>